<organism evidence="1 2">
    <name type="scientific">Schizothecium vesticola</name>
    <dbReference type="NCBI Taxonomy" id="314040"/>
    <lineage>
        <taxon>Eukaryota</taxon>
        <taxon>Fungi</taxon>
        <taxon>Dikarya</taxon>
        <taxon>Ascomycota</taxon>
        <taxon>Pezizomycotina</taxon>
        <taxon>Sordariomycetes</taxon>
        <taxon>Sordariomycetidae</taxon>
        <taxon>Sordariales</taxon>
        <taxon>Schizotheciaceae</taxon>
        <taxon>Schizothecium</taxon>
    </lineage>
</organism>
<evidence type="ECO:0000313" key="2">
    <source>
        <dbReference type="Proteomes" id="UP001172155"/>
    </source>
</evidence>
<name>A0AA40F4Y8_9PEZI</name>
<proteinExistence type="predicted"/>
<sequence>MKSTIIFLYHQRLPVVDYVYTPHLELGLPPPTRSQPRPSHPVTPLRILIAIPVRNWAPLRRRCARERGRLLPQLLGEEDRVAVRRIPGRRCWRWRRSWIWCYGKCSWCFWRCECGHFQW</sequence>
<comment type="caution">
    <text evidence="1">The sequence shown here is derived from an EMBL/GenBank/DDBJ whole genome shotgun (WGS) entry which is preliminary data.</text>
</comment>
<evidence type="ECO:0000313" key="1">
    <source>
        <dbReference type="EMBL" id="KAK0751102.1"/>
    </source>
</evidence>
<keyword evidence="2" id="KW-1185">Reference proteome</keyword>
<protein>
    <submittedName>
        <fullName evidence="1">Uncharacterized protein</fullName>
    </submittedName>
</protein>
<gene>
    <name evidence="1" type="ORF">B0T18DRAFT_62894</name>
</gene>
<accession>A0AA40F4Y8</accession>
<dbReference type="Proteomes" id="UP001172155">
    <property type="component" value="Unassembled WGS sequence"/>
</dbReference>
<dbReference type="AlphaFoldDB" id="A0AA40F4Y8"/>
<dbReference type="EMBL" id="JAUKUD010000002">
    <property type="protein sequence ID" value="KAK0751102.1"/>
    <property type="molecule type" value="Genomic_DNA"/>
</dbReference>
<reference evidence="1" key="1">
    <citation type="submission" date="2023-06" db="EMBL/GenBank/DDBJ databases">
        <title>Genome-scale phylogeny and comparative genomics of the fungal order Sordariales.</title>
        <authorList>
            <consortium name="Lawrence Berkeley National Laboratory"/>
            <person name="Hensen N."/>
            <person name="Bonometti L."/>
            <person name="Westerberg I."/>
            <person name="Brannstrom I.O."/>
            <person name="Guillou S."/>
            <person name="Cros-Aarteil S."/>
            <person name="Calhoun S."/>
            <person name="Haridas S."/>
            <person name="Kuo A."/>
            <person name="Mondo S."/>
            <person name="Pangilinan J."/>
            <person name="Riley R."/>
            <person name="LaButti K."/>
            <person name="Andreopoulos B."/>
            <person name="Lipzen A."/>
            <person name="Chen C."/>
            <person name="Yanf M."/>
            <person name="Daum C."/>
            <person name="Ng V."/>
            <person name="Clum A."/>
            <person name="Steindorff A."/>
            <person name="Ohm R."/>
            <person name="Martin F."/>
            <person name="Silar P."/>
            <person name="Natvig D."/>
            <person name="Lalanne C."/>
            <person name="Gautier V."/>
            <person name="Ament-velasquez S.L."/>
            <person name="Kruys A."/>
            <person name="Hutchinson M.I."/>
            <person name="Powell A.J."/>
            <person name="Barry K."/>
            <person name="Miller A.N."/>
            <person name="Grigoriev I.V."/>
            <person name="Debuchy R."/>
            <person name="Gladieux P."/>
            <person name="Thoren M.H."/>
            <person name="Johannesson H."/>
        </authorList>
    </citation>
    <scope>NUCLEOTIDE SEQUENCE</scope>
    <source>
        <strain evidence="1">SMH3187-1</strain>
    </source>
</reference>